<evidence type="ECO:0000259" key="8">
    <source>
        <dbReference type="PROSITE" id="PS50928"/>
    </source>
</evidence>
<dbReference type="Pfam" id="PF00528">
    <property type="entry name" value="BPD_transp_1"/>
    <property type="match status" value="1"/>
</dbReference>
<protein>
    <submittedName>
        <fullName evidence="9">Lactose/L-arabinose transport system permease protein</fullName>
    </submittedName>
</protein>
<organism evidence="9 10">
    <name type="scientific">Paenibacillus polysaccharolyticus</name>
    <dbReference type="NCBI Taxonomy" id="582692"/>
    <lineage>
        <taxon>Bacteria</taxon>
        <taxon>Bacillati</taxon>
        <taxon>Bacillota</taxon>
        <taxon>Bacilli</taxon>
        <taxon>Bacillales</taxon>
        <taxon>Paenibacillaceae</taxon>
        <taxon>Paenibacillus</taxon>
    </lineage>
</organism>
<dbReference type="EMBL" id="FMVM01000017">
    <property type="protein sequence ID" value="SCZ04975.1"/>
    <property type="molecule type" value="Genomic_DNA"/>
</dbReference>
<evidence type="ECO:0000256" key="1">
    <source>
        <dbReference type="ARBA" id="ARBA00004651"/>
    </source>
</evidence>
<dbReference type="Gene3D" id="1.10.3720.10">
    <property type="entry name" value="MetI-like"/>
    <property type="match status" value="1"/>
</dbReference>
<dbReference type="PROSITE" id="PS50928">
    <property type="entry name" value="ABC_TM1"/>
    <property type="match status" value="1"/>
</dbReference>
<feature type="transmembrane region" description="Helical" evidence="7">
    <location>
        <begin position="103"/>
        <end position="124"/>
    </location>
</feature>
<dbReference type="PANTHER" id="PTHR43744">
    <property type="entry name" value="ABC TRANSPORTER PERMEASE PROTEIN MG189-RELATED-RELATED"/>
    <property type="match status" value="1"/>
</dbReference>
<feature type="transmembrane region" description="Helical" evidence="7">
    <location>
        <begin position="242"/>
        <end position="263"/>
    </location>
</feature>
<dbReference type="SUPFAM" id="SSF161098">
    <property type="entry name" value="MetI-like"/>
    <property type="match status" value="1"/>
</dbReference>
<evidence type="ECO:0000313" key="10">
    <source>
        <dbReference type="Proteomes" id="UP000198538"/>
    </source>
</evidence>
<keyword evidence="10" id="KW-1185">Reference proteome</keyword>
<gene>
    <name evidence="9" type="ORF">SAMN05720606_117140</name>
</gene>
<feature type="transmembrane region" description="Helical" evidence="7">
    <location>
        <begin position="72"/>
        <end position="91"/>
    </location>
</feature>
<name>A0A1G5KWI7_9BACL</name>
<feature type="transmembrane region" description="Helical" evidence="7">
    <location>
        <begin position="12"/>
        <end position="31"/>
    </location>
</feature>
<evidence type="ECO:0000313" key="9">
    <source>
        <dbReference type="EMBL" id="SCZ04975.1"/>
    </source>
</evidence>
<evidence type="ECO:0000256" key="7">
    <source>
        <dbReference type="RuleBase" id="RU363032"/>
    </source>
</evidence>
<feature type="transmembrane region" description="Helical" evidence="7">
    <location>
        <begin position="136"/>
        <end position="159"/>
    </location>
</feature>
<reference evidence="10" key="1">
    <citation type="submission" date="2016-10" db="EMBL/GenBank/DDBJ databases">
        <authorList>
            <person name="Varghese N."/>
            <person name="Submissions S."/>
        </authorList>
    </citation>
    <scope>NUCLEOTIDE SEQUENCE [LARGE SCALE GENOMIC DNA]</scope>
    <source>
        <strain evidence="10">BL9</strain>
    </source>
</reference>
<feature type="transmembrane region" description="Helical" evidence="7">
    <location>
        <begin position="196"/>
        <end position="214"/>
    </location>
</feature>
<evidence type="ECO:0000256" key="3">
    <source>
        <dbReference type="ARBA" id="ARBA00022475"/>
    </source>
</evidence>
<dbReference type="STRING" id="582692.SAMN05720606_117140"/>
<keyword evidence="4 7" id="KW-0812">Transmembrane</keyword>
<comment type="subcellular location">
    <subcellularLocation>
        <location evidence="1 7">Cell membrane</location>
        <topology evidence="1 7">Multi-pass membrane protein</topology>
    </subcellularLocation>
</comment>
<accession>A0A1G5KWI7</accession>
<dbReference type="GO" id="GO:0005886">
    <property type="term" value="C:plasma membrane"/>
    <property type="evidence" value="ECO:0007669"/>
    <property type="project" value="UniProtKB-SubCell"/>
</dbReference>
<feature type="domain" description="ABC transmembrane type-1" evidence="8">
    <location>
        <begin position="68"/>
        <end position="263"/>
    </location>
</feature>
<proteinExistence type="inferred from homology"/>
<keyword evidence="2 7" id="KW-0813">Transport</keyword>
<evidence type="ECO:0000256" key="5">
    <source>
        <dbReference type="ARBA" id="ARBA00022989"/>
    </source>
</evidence>
<dbReference type="RefSeq" id="WP_090923918.1">
    <property type="nucleotide sequence ID" value="NZ_FMVM01000017.1"/>
</dbReference>
<dbReference type="PANTHER" id="PTHR43744:SF2">
    <property type="entry name" value="ARABINOOLIGOSACCHARIDES TRANSPORT SYSTEM PERMEASE PROTEIN ARAQ"/>
    <property type="match status" value="1"/>
</dbReference>
<dbReference type="AlphaFoldDB" id="A0A1G5KWI7"/>
<evidence type="ECO:0000256" key="2">
    <source>
        <dbReference type="ARBA" id="ARBA00022448"/>
    </source>
</evidence>
<comment type="similarity">
    <text evidence="7">Belongs to the binding-protein-dependent transport system permease family.</text>
</comment>
<dbReference type="Proteomes" id="UP000198538">
    <property type="component" value="Unassembled WGS sequence"/>
</dbReference>
<keyword evidence="6 7" id="KW-0472">Membrane</keyword>
<dbReference type="GO" id="GO:0055085">
    <property type="term" value="P:transmembrane transport"/>
    <property type="evidence" value="ECO:0007669"/>
    <property type="project" value="InterPro"/>
</dbReference>
<dbReference type="InterPro" id="IPR000515">
    <property type="entry name" value="MetI-like"/>
</dbReference>
<keyword evidence="3" id="KW-1003">Cell membrane</keyword>
<evidence type="ECO:0000256" key="4">
    <source>
        <dbReference type="ARBA" id="ARBA00022692"/>
    </source>
</evidence>
<dbReference type="CDD" id="cd06261">
    <property type="entry name" value="TM_PBP2"/>
    <property type="match status" value="1"/>
</dbReference>
<sequence length="276" mass="30305">MANSKAKRIFTYVFLSLVAFISIFPFFWMIVSATNKSVDVTRGTLLPGSALIENINKLLDTTNLIQALSNSAIISIVSTILALLIGSMAGYGFEVFRTKSRDIVFNILLMSMMIPFAAIMIPLYRMFATISSAAPAIGINTMASVIIPTITTAFLIFFFRQNTKMFPKDLLEAGRIDGLSELGIFLKIYMPTMKTTYAAAAIITFMSSWNNYLWPLIVLQTPDQQTIPLLISNLGAGYAPDYGVIMTAVVIATLPTALVFFIMQKHFVAGMVGSVK</sequence>
<keyword evidence="5 7" id="KW-1133">Transmembrane helix</keyword>
<dbReference type="InterPro" id="IPR035906">
    <property type="entry name" value="MetI-like_sf"/>
</dbReference>
<evidence type="ECO:0000256" key="6">
    <source>
        <dbReference type="ARBA" id="ARBA00023136"/>
    </source>
</evidence>